<dbReference type="AlphaFoldDB" id="A0AAD9SB33"/>
<dbReference type="Proteomes" id="UP001265746">
    <property type="component" value="Unassembled WGS sequence"/>
</dbReference>
<evidence type="ECO:0000313" key="2">
    <source>
        <dbReference type="Proteomes" id="UP001265746"/>
    </source>
</evidence>
<accession>A0AAD9SB33</accession>
<evidence type="ECO:0000313" key="1">
    <source>
        <dbReference type="EMBL" id="KAK2602970.1"/>
    </source>
</evidence>
<reference evidence="1" key="1">
    <citation type="submission" date="2023-06" db="EMBL/GenBank/DDBJ databases">
        <authorList>
            <person name="Noh H."/>
        </authorList>
    </citation>
    <scope>NUCLEOTIDE SEQUENCE</scope>
    <source>
        <strain evidence="1">DUCC20226</strain>
    </source>
</reference>
<comment type="caution">
    <text evidence="1">The sequence shown here is derived from an EMBL/GenBank/DDBJ whole genome shotgun (WGS) entry which is preliminary data.</text>
</comment>
<dbReference type="EMBL" id="JAUJFL010000005">
    <property type="protein sequence ID" value="KAK2602970.1"/>
    <property type="molecule type" value="Genomic_DNA"/>
</dbReference>
<keyword evidence="2" id="KW-1185">Reference proteome</keyword>
<organism evidence="1 2">
    <name type="scientific">Phomopsis amygdali</name>
    <name type="common">Fusicoccum amygdali</name>
    <dbReference type="NCBI Taxonomy" id="1214568"/>
    <lineage>
        <taxon>Eukaryota</taxon>
        <taxon>Fungi</taxon>
        <taxon>Dikarya</taxon>
        <taxon>Ascomycota</taxon>
        <taxon>Pezizomycotina</taxon>
        <taxon>Sordariomycetes</taxon>
        <taxon>Sordariomycetidae</taxon>
        <taxon>Diaporthales</taxon>
        <taxon>Diaporthaceae</taxon>
        <taxon>Diaporthe</taxon>
    </lineage>
</organism>
<protein>
    <submittedName>
        <fullName evidence="1">Uncharacterized protein</fullName>
    </submittedName>
</protein>
<name>A0AAD9SB33_PHOAM</name>
<gene>
    <name evidence="1" type="ORF">N8I77_009463</name>
</gene>
<sequence length="114" mass="12190">MADGGQACRELCLSRDCLAPGASAAPILAQVAERGEKKAENVFEKVISGIEHISRPTRAPYLLVWGPQADGINSQTRAALRLEPWEPTAGIVFTGPHGTGLETGCPQQNVEHWS</sequence>
<proteinExistence type="predicted"/>